<dbReference type="Pfam" id="PF02746">
    <property type="entry name" value="MR_MLE_N"/>
    <property type="match status" value="1"/>
</dbReference>
<keyword evidence="7" id="KW-0460">Magnesium</keyword>
<evidence type="ECO:0000256" key="10">
    <source>
        <dbReference type="PIRSR" id="PIRSR634598-2"/>
    </source>
</evidence>
<feature type="domain" description="Mandelate racemase/muconate lactonizing enzyme C-terminal" evidence="11">
    <location>
        <begin position="182"/>
        <end position="276"/>
    </location>
</feature>
<dbReference type="RefSeq" id="WP_369155907.1">
    <property type="nucleotide sequence ID" value="NZ_CP163429.1"/>
</dbReference>
<proteinExistence type="inferred from homology"/>
<evidence type="ECO:0000256" key="2">
    <source>
        <dbReference type="ARBA" id="ARBA00001946"/>
    </source>
</evidence>
<dbReference type="GO" id="GO:0008872">
    <property type="term" value="F:glucarate dehydratase activity"/>
    <property type="evidence" value="ECO:0007669"/>
    <property type="project" value="UniProtKB-EC"/>
</dbReference>
<feature type="binding site" evidence="10">
    <location>
        <position position="414"/>
    </location>
    <ligand>
        <name>substrate</name>
    </ligand>
</feature>
<dbReference type="InterPro" id="IPR036849">
    <property type="entry name" value="Enolase-like_C_sf"/>
</dbReference>
<dbReference type="SFLD" id="SFLDS00001">
    <property type="entry name" value="Enolase"/>
    <property type="match status" value="1"/>
</dbReference>
<feature type="binding site" evidence="10">
    <location>
        <begin position="331"/>
        <end position="333"/>
    </location>
    <ligand>
        <name>substrate</name>
    </ligand>
</feature>
<dbReference type="InterPro" id="IPR029065">
    <property type="entry name" value="Enolase_C-like"/>
</dbReference>
<dbReference type="SMART" id="SM00922">
    <property type="entry name" value="MR_MLE"/>
    <property type="match status" value="1"/>
</dbReference>
<comment type="similarity">
    <text evidence="4">Belongs to the mandelate racemase/muconate lactonizing enzyme family. GlucD subfamily.</text>
</comment>
<evidence type="ECO:0000256" key="4">
    <source>
        <dbReference type="ARBA" id="ARBA00009938"/>
    </source>
</evidence>
<evidence type="ECO:0000256" key="3">
    <source>
        <dbReference type="ARBA" id="ARBA00005183"/>
    </source>
</evidence>
<accession>A0AB39LMK2</accession>
<reference evidence="12" key="1">
    <citation type="submission" date="2024-07" db="EMBL/GenBank/DDBJ databases">
        <authorList>
            <person name="Yu S.T."/>
        </authorList>
    </citation>
    <scope>NUCLEOTIDE SEQUENCE</scope>
    <source>
        <strain evidence="12">R02</strain>
    </source>
</reference>
<comment type="catalytic activity">
    <reaction evidence="1">
        <text>D-glucarate = 5-dehydro-4-deoxy-D-glucarate + H2O</text>
        <dbReference type="Rhea" id="RHEA:14573"/>
        <dbReference type="ChEBI" id="CHEBI:15377"/>
        <dbReference type="ChEBI" id="CHEBI:30612"/>
        <dbReference type="ChEBI" id="CHEBI:42819"/>
        <dbReference type="EC" id="4.2.1.40"/>
    </reaction>
</comment>
<feature type="binding site" evidence="10">
    <location>
        <position position="112"/>
    </location>
    <ligand>
        <name>substrate</name>
    </ligand>
</feature>
<feature type="binding site" evidence="10">
    <location>
        <position position="280"/>
    </location>
    <ligand>
        <name>substrate</name>
    </ligand>
</feature>
<comment type="cofactor">
    <cofactor evidence="2">
        <name>Mg(2+)</name>
        <dbReference type="ChEBI" id="CHEBI:18420"/>
    </cofactor>
</comment>
<feature type="binding site" evidence="10">
    <location>
        <position position="202"/>
    </location>
    <ligand>
        <name>substrate</name>
    </ligand>
</feature>
<feature type="binding site" evidence="10">
    <location>
        <begin position="232"/>
        <end position="234"/>
    </location>
    <ligand>
        <name>substrate</name>
    </ligand>
</feature>
<keyword evidence="8" id="KW-0456">Lyase</keyword>
<evidence type="ECO:0000256" key="8">
    <source>
        <dbReference type="ARBA" id="ARBA00023239"/>
    </source>
</evidence>
<dbReference type="SUPFAM" id="SSF51604">
    <property type="entry name" value="Enolase C-terminal domain-like"/>
    <property type="match status" value="1"/>
</dbReference>
<feature type="binding site" evidence="10">
    <location>
        <position position="157"/>
    </location>
    <ligand>
        <name>substrate</name>
    </ligand>
</feature>
<comment type="pathway">
    <text evidence="3">Carbohydrate acid metabolism; D-glucarate degradation; 2,5-dioxopentanoate from D-glucarate: step 1/2.</text>
</comment>
<protein>
    <recommendedName>
        <fullName evidence="5">glucarate dehydratase</fullName>
        <ecNumber evidence="5">4.2.1.40</ecNumber>
    </recommendedName>
</protein>
<gene>
    <name evidence="12" type="ORF">AB5J57_11205</name>
</gene>
<evidence type="ECO:0000256" key="5">
    <source>
        <dbReference type="ARBA" id="ARBA00011973"/>
    </source>
</evidence>
<dbReference type="Gene3D" id="3.20.20.120">
    <property type="entry name" value="Enolase-like C-terminal domain"/>
    <property type="match status" value="1"/>
</dbReference>
<dbReference type="InterPro" id="IPR029017">
    <property type="entry name" value="Enolase-like_N"/>
</dbReference>
<dbReference type="PANTHER" id="PTHR48080">
    <property type="entry name" value="D-GALACTONATE DEHYDRATASE-RELATED"/>
    <property type="match status" value="1"/>
</dbReference>
<dbReference type="InterPro" id="IPR013342">
    <property type="entry name" value="Mandelate_racemase_C"/>
</dbReference>
<name>A0AB39LMK2_9ACTN</name>
<dbReference type="GO" id="GO:0046872">
    <property type="term" value="F:metal ion binding"/>
    <property type="evidence" value="ECO:0007669"/>
    <property type="project" value="UniProtKB-KW"/>
</dbReference>
<dbReference type="EMBL" id="CP163429">
    <property type="protein sequence ID" value="XDP94067.1"/>
    <property type="molecule type" value="Genomic_DNA"/>
</dbReference>
<evidence type="ECO:0000256" key="6">
    <source>
        <dbReference type="ARBA" id="ARBA00022723"/>
    </source>
</evidence>
<feature type="active site" description="Proton acceptor" evidence="9">
    <location>
        <position position="204"/>
    </location>
</feature>
<evidence type="ECO:0000259" key="11">
    <source>
        <dbReference type="SMART" id="SM00922"/>
    </source>
</evidence>
<dbReference type="InterPro" id="IPR013341">
    <property type="entry name" value="Mandelate_racemase_N_dom"/>
</dbReference>
<dbReference type="SUPFAM" id="SSF54826">
    <property type="entry name" value="Enolase N-terminal domain-like"/>
    <property type="match status" value="1"/>
</dbReference>
<feature type="binding site" evidence="10">
    <location>
        <position position="360"/>
    </location>
    <ligand>
        <name>substrate</name>
    </ligand>
</feature>
<dbReference type="PANTHER" id="PTHR48080:SF4">
    <property type="entry name" value="GLUCARATE DEHYDRATASE"/>
    <property type="match status" value="1"/>
</dbReference>
<keyword evidence="6" id="KW-0479">Metal-binding</keyword>
<dbReference type="Pfam" id="PF13378">
    <property type="entry name" value="MR_MLE_C"/>
    <property type="match status" value="1"/>
</dbReference>
<dbReference type="CDD" id="cd03323">
    <property type="entry name" value="D-glucarate_dehydratase"/>
    <property type="match status" value="1"/>
</dbReference>
<organism evidence="12">
    <name type="scientific">Streptomyces sp. R02</name>
    <dbReference type="NCBI Taxonomy" id="3238623"/>
    <lineage>
        <taxon>Bacteria</taxon>
        <taxon>Bacillati</taxon>
        <taxon>Actinomycetota</taxon>
        <taxon>Actinomycetes</taxon>
        <taxon>Kitasatosporales</taxon>
        <taxon>Streptomycetaceae</taxon>
        <taxon>Streptomyces</taxon>
    </lineage>
</organism>
<evidence type="ECO:0000256" key="9">
    <source>
        <dbReference type="PIRSR" id="PIRSR634598-1"/>
    </source>
</evidence>
<evidence type="ECO:0000256" key="1">
    <source>
        <dbReference type="ARBA" id="ARBA00001426"/>
    </source>
</evidence>
<dbReference type="InterPro" id="IPR034598">
    <property type="entry name" value="GlucD-like"/>
</dbReference>
<evidence type="ECO:0000313" key="12">
    <source>
        <dbReference type="EMBL" id="XDP94067.1"/>
    </source>
</evidence>
<sequence length="435" mass="47141">MTASTSHGLTVTEVRLTPVLVADPPLLNTQGVHQPYTPRLIVEVVTADGVTGLGETYGDTKYLELARPLADRLVGHRADDLNRLFAEADQVAVDAARVSGQVDVGGLRGVQTADKLRLSVLSALEVACLDALGKSLGLPVHALLGGKVRDAVEYSAYLFYKWAEHPEGVPAEKDDWGAALDPAGVVEQARRFTERYGFTSFKLKGGVFPPEEEIAAVRALAAAFPGHPLRLDPNGAWSVETSLKVARELADVLEYLEDPTLGTPAMAQVSAGTEVPLATNMCVTTFAEIKEAFTRDAVQVVLSDHHYWGGLRNTRHLAAICRTFGVGVSMHSNTHLGVSLAAMTHVASTVPNLHHACDSHYPWQSEDVLTERLAFEDGTVRVSDAPGLGVELDRDRLAFLHRRWLDDDGTLRDRDDAAAMRVADPAWTQPAVPRW</sequence>
<dbReference type="InterPro" id="IPR034593">
    <property type="entry name" value="DgoD-like"/>
</dbReference>
<feature type="active site" description="Proton acceptor" evidence="9">
    <location>
        <position position="331"/>
    </location>
</feature>
<dbReference type="Gene3D" id="3.30.390.10">
    <property type="entry name" value="Enolase-like, N-terminal domain"/>
    <property type="match status" value="1"/>
</dbReference>
<dbReference type="EC" id="4.2.1.40" evidence="5"/>
<feature type="binding site" evidence="10">
    <location>
        <position position="33"/>
    </location>
    <ligand>
        <name>substrate</name>
    </ligand>
</feature>
<dbReference type="AlphaFoldDB" id="A0AB39LMK2"/>
<evidence type="ECO:0000256" key="7">
    <source>
        <dbReference type="ARBA" id="ARBA00022842"/>
    </source>
</evidence>
<dbReference type="SFLD" id="SFLDG00055">
    <property type="entry name" value="glucarate_dehydratase"/>
    <property type="match status" value="1"/>
</dbReference>